<evidence type="ECO:0000256" key="1">
    <source>
        <dbReference type="SAM" id="SignalP"/>
    </source>
</evidence>
<comment type="caution">
    <text evidence="2">The sequence shown here is derived from an EMBL/GenBank/DDBJ whole genome shotgun (WGS) entry which is preliminary data.</text>
</comment>
<dbReference type="Pfam" id="PF04314">
    <property type="entry name" value="PCuAC"/>
    <property type="match status" value="1"/>
</dbReference>
<feature type="signal peptide" evidence="1">
    <location>
        <begin position="1"/>
        <end position="22"/>
    </location>
</feature>
<dbReference type="InterPro" id="IPR058248">
    <property type="entry name" value="Lxx211020-like"/>
</dbReference>
<dbReference type="Proteomes" id="UP001559025">
    <property type="component" value="Unassembled WGS sequence"/>
</dbReference>
<evidence type="ECO:0000313" key="2">
    <source>
        <dbReference type="EMBL" id="MEX4009890.1"/>
    </source>
</evidence>
<dbReference type="RefSeq" id="WP_368804682.1">
    <property type="nucleotide sequence ID" value="NZ_JAZHFV010000007.1"/>
</dbReference>
<gene>
    <name evidence="2" type="ORF">V1479_21465</name>
</gene>
<proteinExistence type="predicted"/>
<organism evidence="2 3">
    <name type="scientific">Neoaquamicrobium sediminum</name>
    <dbReference type="NCBI Taxonomy" id="1849104"/>
    <lineage>
        <taxon>Bacteria</taxon>
        <taxon>Pseudomonadati</taxon>
        <taxon>Pseudomonadota</taxon>
        <taxon>Alphaproteobacteria</taxon>
        <taxon>Hyphomicrobiales</taxon>
        <taxon>Phyllobacteriaceae</taxon>
        <taxon>Neoaquamicrobium</taxon>
    </lineage>
</organism>
<name>A0ABV3WZE7_9HYPH</name>
<keyword evidence="1" id="KW-0732">Signal</keyword>
<evidence type="ECO:0000313" key="3">
    <source>
        <dbReference type="Proteomes" id="UP001559025"/>
    </source>
</evidence>
<dbReference type="EMBL" id="JAZHFV010000007">
    <property type="protein sequence ID" value="MEX4009890.1"/>
    <property type="molecule type" value="Genomic_DNA"/>
</dbReference>
<accession>A0ABV3WZE7</accession>
<dbReference type="InterPro" id="IPR036182">
    <property type="entry name" value="PCuAC_sf"/>
</dbReference>
<sequence>MRHFFPTFAASVLILAANSALAHDYRAGDIEIGHPWTRATPPMAKVGGGYLELTNTGSVSDRILGGKSPVAGRVEIHNMEMTDGIMKMRPVPEGVEIPVGETVQLAPGGYHLMLLDLKQPIAAGDMVQVTLEFEHAGTIDVELAAGPIGSTATGHGDAASSSHEGHE</sequence>
<dbReference type="SUPFAM" id="SSF110087">
    <property type="entry name" value="DR1885-like metal-binding protein"/>
    <property type="match status" value="1"/>
</dbReference>
<protein>
    <submittedName>
        <fullName evidence="2">Copper chaperone PCu(A)C</fullName>
    </submittedName>
</protein>
<dbReference type="PANTHER" id="PTHR36302:SF1">
    <property type="entry name" value="COPPER CHAPERONE PCU(A)C"/>
    <property type="match status" value="1"/>
</dbReference>
<keyword evidence="3" id="KW-1185">Reference proteome</keyword>
<dbReference type="InterPro" id="IPR007410">
    <property type="entry name" value="LpqE-like"/>
</dbReference>
<feature type="chain" id="PRO_5045415037" evidence="1">
    <location>
        <begin position="23"/>
        <end position="167"/>
    </location>
</feature>
<reference evidence="2 3" key="1">
    <citation type="submission" date="2024-01" db="EMBL/GenBank/DDBJ databases">
        <title>New evidence supports the origin of RcGTA from prophage.</title>
        <authorList>
            <person name="Xu Y."/>
            <person name="Liu B."/>
            <person name="Chen F."/>
        </authorList>
    </citation>
    <scope>NUCLEOTIDE SEQUENCE [LARGE SCALE GENOMIC DNA]</scope>
    <source>
        <strain evidence="2 3">CBW1107-2</strain>
    </source>
</reference>
<dbReference type="Gene3D" id="2.60.40.1890">
    <property type="entry name" value="PCu(A)C copper chaperone"/>
    <property type="match status" value="1"/>
</dbReference>
<dbReference type="PANTHER" id="PTHR36302">
    <property type="entry name" value="BLR7088 PROTEIN"/>
    <property type="match status" value="1"/>
</dbReference>